<accession>A0ABR4DLR5</accession>
<evidence type="ECO:0008006" key="3">
    <source>
        <dbReference type="Google" id="ProtNLM"/>
    </source>
</evidence>
<dbReference type="Proteomes" id="UP001600064">
    <property type="component" value="Unassembled WGS sequence"/>
</dbReference>
<dbReference type="GeneID" id="98123638"/>
<reference evidence="1 2" key="1">
    <citation type="journal article" date="2024" name="Commun. Biol.">
        <title>Comparative genomic analysis of thermophilic fungi reveals convergent evolutionary adaptations and gene losses.</title>
        <authorList>
            <person name="Steindorff A.S."/>
            <person name="Aguilar-Pontes M.V."/>
            <person name="Robinson A.J."/>
            <person name="Andreopoulos B."/>
            <person name="LaButti K."/>
            <person name="Kuo A."/>
            <person name="Mondo S."/>
            <person name="Riley R."/>
            <person name="Otillar R."/>
            <person name="Haridas S."/>
            <person name="Lipzen A."/>
            <person name="Grimwood J."/>
            <person name="Schmutz J."/>
            <person name="Clum A."/>
            <person name="Reid I.D."/>
            <person name="Moisan M.C."/>
            <person name="Butler G."/>
            <person name="Nguyen T.T.M."/>
            <person name="Dewar K."/>
            <person name="Conant G."/>
            <person name="Drula E."/>
            <person name="Henrissat B."/>
            <person name="Hansel C."/>
            <person name="Singer S."/>
            <person name="Hutchinson M.I."/>
            <person name="de Vries R.P."/>
            <person name="Natvig D.O."/>
            <person name="Powell A.J."/>
            <person name="Tsang A."/>
            <person name="Grigoriev I.V."/>
        </authorList>
    </citation>
    <scope>NUCLEOTIDE SEQUENCE [LARGE SCALE GENOMIC DNA]</scope>
    <source>
        <strain evidence="1 2">ATCC 22073</strain>
    </source>
</reference>
<protein>
    <recommendedName>
        <fullName evidence="3">Bacteriocin-protection protein</fullName>
    </recommendedName>
</protein>
<comment type="caution">
    <text evidence="1">The sequence shown here is derived from an EMBL/GenBank/DDBJ whole genome shotgun (WGS) entry which is preliminary data.</text>
</comment>
<proteinExistence type="predicted"/>
<dbReference type="Pfam" id="PF13376">
    <property type="entry name" value="OmdA"/>
    <property type="match status" value="1"/>
</dbReference>
<evidence type="ECO:0000313" key="1">
    <source>
        <dbReference type="EMBL" id="KAL2270512.1"/>
    </source>
</evidence>
<sequence>MMVRTSARLASRAAQESAALTAQALTPRTTESPGPPTLLFENAGAWEAWLESHHGDGQGVWLQMAKKGSGSISITYEEALDAALCWGWIDGQRKGLDAQHFLQRFTPRRSGSLWSKRNCTKVASLIDAGRMRPPGLAEIEKAKASGLWERAYAGSSTIEVPHDFQEALDRNPKAKAFFEGLGRTKRFAFLWRITTAKRAETRRKRIEQFAELLAAGKTLS</sequence>
<dbReference type="RefSeq" id="XP_070869236.1">
    <property type="nucleotide sequence ID" value="XM_071008994.1"/>
</dbReference>
<organism evidence="1 2">
    <name type="scientific">Remersonia thermophila</name>
    <dbReference type="NCBI Taxonomy" id="72144"/>
    <lineage>
        <taxon>Eukaryota</taxon>
        <taxon>Fungi</taxon>
        <taxon>Dikarya</taxon>
        <taxon>Ascomycota</taxon>
        <taxon>Pezizomycotina</taxon>
        <taxon>Sordariomycetes</taxon>
        <taxon>Sordariomycetidae</taxon>
        <taxon>Sordariales</taxon>
        <taxon>Sordariales incertae sedis</taxon>
        <taxon>Remersonia</taxon>
    </lineage>
</organism>
<keyword evidence="2" id="KW-1185">Reference proteome</keyword>
<evidence type="ECO:0000313" key="2">
    <source>
        <dbReference type="Proteomes" id="UP001600064"/>
    </source>
</evidence>
<dbReference type="EMBL" id="JAZGUE010000002">
    <property type="protein sequence ID" value="KAL2270512.1"/>
    <property type="molecule type" value="Genomic_DNA"/>
</dbReference>
<name>A0ABR4DLR5_9PEZI</name>
<gene>
    <name evidence="1" type="ORF">VTJ83DRAFT_2696</name>
</gene>